<sequence length="410" mass="45331">MLISDLLDWLAGYRDAVCPAEYAAEICNTVMKNGIDSRGMRRCGDGMLRFSMTDSEYGKLIRLLPEEVVVTEQRHGLPYLVYRYRKRIGIPVGLVIFAVLVKLSTLYVWDITVSGNERLSDEEIISSLGDLGFGIGTKIPSVDFYSICHRLVLENDGISWVSVNMIGTTARVEVIELRAKEDINDDGNGTPTNLVAACDGKIVRVETASGRTEVRAGESVKKGQLLVNGVLEIGKEGERGYLPVRSRARVYAETEVRLEAVIPFETVEKTFTGRKNLSKSINFFGKTIKLKENSGILPDGCDIIEDKRRLVLFEGGRLTGGIALPVSIVTGYCEEYRTENVILTEDEALMRAEREMTDMFSSVLSGAEILSVSSEHFAADGEMHLVRTVVCIMNIAEEVPIGISRGSERQ</sequence>
<gene>
    <name evidence="1" type="ORF">MR241_05975</name>
</gene>
<name>A0AAE3FG87_9BACT</name>
<organism evidence="1 2">
    <name type="scientific">Candidatus Colimorpha enterica</name>
    <dbReference type="NCBI Taxonomy" id="3083063"/>
    <lineage>
        <taxon>Bacteria</taxon>
        <taxon>Pseudomonadati</taxon>
        <taxon>Bacteroidota</taxon>
        <taxon>Bacteroidia</taxon>
        <taxon>Bacteroidales</taxon>
        <taxon>Candidatus Colimorpha</taxon>
    </lineage>
</organism>
<dbReference type="Pfam" id="PF06898">
    <property type="entry name" value="YqfD"/>
    <property type="match status" value="1"/>
</dbReference>
<evidence type="ECO:0000313" key="1">
    <source>
        <dbReference type="EMBL" id="MCI5755826.1"/>
    </source>
</evidence>
<accession>A0AAE3FG87</accession>
<evidence type="ECO:0000313" key="2">
    <source>
        <dbReference type="Proteomes" id="UP001139365"/>
    </source>
</evidence>
<dbReference type="AlphaFoldDB" id="A0AAE3FG87"/>
<dbReference type="Proteomes" id="UP001139365">
    <property type="component" value="Unassembled WGS sequence"/>
</dbReference>
<proteinExistence type="predicted"/>
<protein>
    <submittedName>
        <fullName evidence="1">Sporulation protein YqfD</fullName>
    </submittedName>
</protein>
<comment type="caution">
    <text evidence="1">The sequence shown here is derived from an EMBL/GenBank/DDBJ whole genome shotgun (WGS) entry which is preliminary data.</text>
</comment>
<reference evidence="1 2" key="1">
    <citation type="submission" date="2022-03" db="EMBL/GenBank/DDBJ databases">
        <title>Metagenome-assembled genomes from swine fecal metagenomes.</title>
        <authorList>
            <person name="Holman D.B."/>
            <person name="Kommadath A."/>
        </authorList>
    </citation>
    <scope>NUCLEOTIDE SEQUENCE [LARGE SCALE GENOMIC DNA]</scope>
    <source>
        <strain evidence="1">SUG147</strain>
    </source>
</reference>
<dbReference type="InterPro" id="IPR010690">
    <property type="entry name" value="YqfD"/>
</dbReference>
<dbReference type="EMBL" id="JALEMU010000094">
    <property type="protein sequence ID" value="MCI5755826.1"/>
    <property type="molecule type" value="Genomic_DNA"/>
</dbReference>